<dbReference type="GO" id="GO:0046872">
    <property type="term" value="F:metal ion binding"/>
    <property type="evidence" value="ECO:0007669"/>
    <property type="project" value="UniProtKB-KW"/>
</dbReference>
<keyword evidence="1" id="KW-0479">Metal-binding</keyword>
<dbReference type="InterPro" id="IPR050963">
    <property type="entry name" value="Sirohydro_Cobaltochel/CbiX"/>
</dbReference>
<dbReference type="CDD" id="cd03416">
    <property type="entry name" value="CbiX_SirB_N"/>
    <property type="match status" value="1"/>
</dbReference>
<reference evidence="4 5" key="2">
    <citation type="submission" date="2024-10" db="EMBL/GenBank/DDBJ databases">
        <authorList>
            <person name="Ryan C."/>
        </authorList>
    </citation>
    <scope>NUCLEOTIDE SEQUENCE [LARGE SCALE GENOMIC DNA]</scope>
</reference>
<dbReference type="Proteomes" id="UP001497457">
    <property type="component" value="Chromosome 3rd"/>
</dbReference>
<proteinExistence type="predicted"/>
<keyword evidence="5" id="KW-1185">Reference proteome</keyword>
<evidence type="ECO:0000256" key="2">
    <source>
        <dbReference type="ARBA" id="ARBA00023239"/>
    </source>
</evidence>
<dbReference type="PANTHER" id="PTHR33542">
    <property type="entry name" value="SIROHYDROCHLORIN FERROCHELATASE, CHLOROPLASTIC"/>
    <property type="match status" value="1"/>
</dbReference>
<dbReference type="SUPFAM" id="SSF53800">
    <property type="entry name" value="Chelatase"/>
    <property type="match status" value="1"/>
</dbReference>
<dbReference type="AlphaFoldDB" id="A0ABC9CLW2"/>
<evidence type="ECO:0008006" key="6">
    <source>
        <dbReference type="Google" id="ProtNLM"/>
    </source>
</evidence>
<evidence type="ECO:0000256" key="3">
    <source>
        <dbReference type="SAM" id="MobiDB-lite"/>
    </source>
</evidence>
<evidence type="ECO:0000256" key="1">
    <source>
        <dbReference type="ARBA" id="ARBA00022723"/>
    </source>
</evidence>
<dbReference type="Pfam" id="PF01903">
    <property type="entry name" value="CbiX"/>
    <property type="match status" value="1"/>
</dbReference>
<accession>A0ABC9CLW2</accession>
<evidence type="ECO:0000313" key="5">
    <source>
        <dbReference type="Proteomes" id="UP001497457"/>
    </source>
</evidence>
<evidence type="ECO:0000313" key="4">
    <source>
        <dbReference type="EMBL" id="CAL5022411.1"/>
    </source>
</evidence>
<protein>
    <recommendedName>
        <fullName evidence="6">Sirohydrochlorin ferrochelatase</fullName>
    </recommendedName>
</protein>
<keyword evidence="2" id="KW-0456">Lyase</keyword>
<gene>
    <name evidence="4" type="ORF">URODEC1_LOCUS76469</name>
</gene>
<sequence>MHPVSVTLQLFTATPASILVPRAAVRNSIDFVELRRAGRSRGNLAMSSAPNPARGAETSGREDFTVGDKDAVVIVDHGSRRQESNLLLNDFVEMFRARTGYKIVEPAHMELAEPTIKDAFGKCVQQGASRVIVSPYFLSPGRHWKQDIPALAAEASKEHSNIPYIVTAPLGLHELMVDIMNDRIKYCLRHLAGDVDECTVCAGKCRLYS</sequence>
<dbReference type="GO" id="GO:0016829">
    <property type="term" value="F:lyase activity"/>
    <property type="evidence" value="ECO:0007669"/>
    <property type="project" value="UniProtKB-KW"/>
</dbReference>
<organism evidence="4 5">
    <name type="scientific">Urochloa decumbens</name>
    <dbReference type="NCBI Taxonomy" id="240449"/>
    <lineage>
        <taxon>Eukaryota</taxon>
        <taxon>Viridiplantae</taxon>
        <taxon>Streptophyta</taxon>
        <taxon>Embryophyta</taxon>
        <taxon>Tracheophyta</taxon>
        <taxon>Spermatophyta</taxon>
        <taxon>Magnoliopsida</taxon>
        <taxon>Liliopsida</taxon>
        <taxon>Poales</taxon>
        <taxon>Poaceae</taxon>
        <taxon>PACMAD clade</taxon>
        <taxon>Panicoideae</taxon>
        <taxon>Panicodae</taxon>
        <taxon>Paniceae</taxon>
        <taxon>Melinidinae</taxon>
        <taxon>Urochloa</taxon>
    </lineage>
</organism>
<reference evidence="5" key="1">
    <citation type="submission" date="2024-06" db="EMBL/GenBank/DDBJ databases">
        <authorList>
            <person name="Ryan C."/>
        </authorList>
    </citation>
    <scope>NUCLEOTIDE SEQUENCE [LARGE SCALE GENOMIC DNA]</scope>
</reference>
<dbReference type="Gene3D" id="3.40.50.1400">
    <property type="match status" value="1"/>
</dbReference>
<feature type="region of interest" description="Disordered" evidence="3">
    <location>
        <begin position="42"/>
        <end position="62"/>
    </location>
</feature>
<dbReference type="InterPro" id="IPR002762">
    <property type="entry name" value="CbiX-like"/>
</dbReference>
<name>A0ABC9CLW2_9POAL</name>
<dbReference type="EMBL" id="OZ075113">
    <property type="protein sequence ID" value="CAL5022411.1"/>
    <property type="molecule type" value="Genomic_DNA"/>
</dbReference>
<dbReference type="PANTHER" id="PTHR33542:SF3">
    <property type="entry name" value="SIROHYDROCHLORIN FERROCHELATASE, CHLOROPLASTIC"/>
    <property type="match status" value="1"/>
</dbReference>